<feature type="active site" description="Proton donor/acceptor" evidence="14">
    <location>
        <position position="199"/>
    </location>
</feature>
<comment type="cofactor">
    <cofactor evidence="15">
        <name>Zn(2+)</name>
        <dbReference type="ChEBI" id="CHEBI:29105"/>
    </cofactor>
    <text evidence="15">Binds 1 divalent metal cation per subunit.</text>
</comment>
<name>A0A6M1LU21_9PROT</name>
<feature type="binding site" evidence="15">
    <location>
        <position position="98"/>
    </location>
    <ligand>
        <name>substrate</name>
    </ligand>
</feature>
<keyword evidence="10 15" id="KW-0479">Metal-binding</keyword>
<evidence type="ECO:0000256" key="8">
    <source>
        <dbReference type="ARBA" id="ARBA00016808"/>
    </source>
</evidence>
<comment type="caution">
    <text evidence="17">The sequence shown here is derived from an EMBL/GenBank/DDBJ whole genome shotgun (WGS) entry which is preliminary data.</text>
</comment>
<dbReference type="EC" id="3.1.1.17" evidence="7"/>
<dbReference type="InterPro" id="IPR011042">
    <property type="entry name" value="6-blade_b-propeller_TolB-like"/>
</dbReference>
<evidence type="ECO:0000256" key="11">
    <source>
        <dbReference type="ARBA" id="ARBA00022801"/>
    </source>
</evidence>
<reference evidence="17 18" key="1">
    <citation type="submission" date="2020-03" db="EMBL/GenBank/DDBJ databases">
        <title>Roseomonas stagni sp. nov., isolated from pond water in Japan.</title>
        <authorList>
            <person name="Furuhata K."/>
            <person name="Miyamoto H."/>
            <person name="Goto K."/>
        </authorList>
    </citation>
    <scope>NUCLEOTIDE SEQUENCE [LARGE SCALE GENOMIC DNA]</scope>
    <source>
        <strain evidence="17 18">PeD5</strain>
    </source>
</reference>
<protein>
    <recommendedName>
        <fullName evidence="8">Regucalcin</fullName>
        <ecNumber evidence="7">3.1.1.17</ecNumber>
    </recommendedName>
    <alternativeName>
        <fullName evidence="13">Gluconolactonase</fullName>
    </alternativeName>
</protein>
<evidence type="ECO:0000256" key="5">
    <source>
        <dbReference type="ARBA" id="ARBA00004496"/>
    </source>
</evidence>
<evidence type="ECO:0000256" key="15">
    <source>
        <dbReference type="PIRSR" id="PIRSR605511-2"/>
    </source>
</evidence>
<keyword evidence="15" id="KW-0862">Zinc</keyword>
<dbReference type="Pfam" id="PF08450">
    <property type="entry name" value="SGL"/>
    <property type="match status" value="1"/>
</dbReference>
<comment type="cofactor">
    <cofactor evidence="4">
        <name>Mg(2+)</name>
        <dbReference type="ChEBI" id="CHEBI:18420"/>
    </cofactor>
</comment>
<sequence>MVIRRIGATKDRLGEGPIWDEATQRLLWIDSLAGLVHELDPVSGDRRDHVVPAPIGSLSLRREGGAILALADGFHRHDFTTGETTLVAPLGLSNPNVRLNDGKTDRQGRFLAGTMHLHRAEEEAPLGGLYRLDGEGRATLLVEDIATSNGPCFSPDGTVLYFADSTRQVIWAFDYDTATGTPRNRRIFADLKPHATAPDGATVDAEGHVWSVLVRTARIARFDPAGRLVRVIDFPTRYPTSLAFGGAGLDVLYVTSISRSIRFEDPSPDAGGLFAIEGLGVRGIAEPRCAL</sequence>
<comment type="catalytic activity">
    <reaction evidence="1">
        <text>D-glucono-1,5-lactone + H2O = D-gluconate + H(+)</text>
        <dbReference type="Rhea" id="RHEA:10440"/>
        <dbReference type="ChEBI" id="CHEBI:15377"/>
        <dbReference type="ChEBI" id="CHEBI:15378"/>
        <dbReference type="ChEBI" id="CHEBI:16217"/>
        <dbReference type="ChEBI" id="CHEBI:18391"/>
        <dbReference type="EC" id="3.1.1.17"/>
    </reaction>
</comment>
<dbReference type="GO" id="GO:0005737">
    <property type="term" value="C:cytoplasm"/>
    <property type="evidence" value="ECO:0007669"/>
    <property type="project" value="UniProtKB-SubCell"/>
</dbReference>
<feature type="binding site" evidence="15">
    <location>
        <position position="15"/>
    </location>
    <ligand>
        <name>a divalent metal cation</name>
        <dbReference type="ChEBI" id="CHEBI:60240"/>
    </ligand>
</feature>
<evidence type="ECO:0000256" key="3">
    <source>
        <dbReference type="ARBA" id="ARBA00001936"/>
    </source>
</evidence>
<comment type="similarity">
    <text evidence="6">Belongs to the SMP-30/CGR1 family.</text>
</comment>
<evidence type="ECO:0000256" key="12">
    <source>
        <dbReference type="ARBA" id="ARBA00022837"/>
    </source>
</evidence>
<keyword evidence="18" id="KW-1185">Reference proteome</keyword>
<dbReference type="PRINTS" id="PR01790">
    <property type="entry name" value="SMP30FAMILY"/>
</dbReference>
<dbReference type="Gene3D" id="2.120.10.30">
    <property type="entry name" value="TolB, C-terminal domain"/>
    <property type="match status" value="1"/>
</dbReference>
<feature type="binding site" evidence="15">
    <location>
        <position position="100"/>
    </location>
    <ligand>
        <name>substrate</name>
    </ligand>
</feature>
<dbReference type="InterPro" id="IPR008367">
    <property type="entry name" value="Regucalcin"/>
</dbReference>
<dbReference type="PRINTS" id="PR01791">
    <property type="entry name" value="REGUCALCIN"/>
</dbReference>
<evidence type="ECO:0000256" key="2">
    <source>
        <dbReference type="ARBA" id="ARBA00001913"/>
    </source>
</evidence>
<dbReference type="PANTHER" id="PTHR10907:SF47">
    <property type="entry name" value="REGUCALCIN"/>
    <property type="match status" value="1"/>
</dbReference>
<evidence type="ECO:0000256" key="10">
    <source>
        <dbReference type="ARBA" id="ARBA00022723"/>
    </source>
</evidence>
<dbReference type="GO" id="GO:0019853">
    <property type="term" value="P:L-ascorbic acid biosynthetic process"/>
    <property type="evidence" value="ECO:0007669"/>
    <property type="project" value="TreeGrafter"/>
</dbReference>
<dbReference type="SUPFAM" id="SSF63829">
    <property type="entry name" value="Calcium-dependent phosphotriesterase"/>
    <property type="match status" value="1"/>
</dbReference>
<evidence type="ECO:0000256" key="9">
    <source>
        <dbReference type="ARBA" id="ARBA00022490"/>
    </source>
</evidence>
<evidence type="ECO:0000256" key="14">
    <source>
        <dbReference type="PIRSR" id="PIRSR605511-1"/>
    </source>
</evidence>
<evidence type="ECO:0000313" key="17">
    <source>
        <dbReference type="EMBL" id="NGM23523.1"/>
    </source>
</evidence>
<comment type="cofactor">
    <cofactor evidence="2">
        <name>Ca(2+)</name>
        <dbReference type="ChEBI" id="CHEBI:29108"/>
    </cofactor>
</comment>
<keyword evidence="11" id="KW-0378">Hydrolase</keyword>
<comment type="subcellular location">
    <subcellularLocation>
        <location evidence="5">Cytoplasm</location>
    </subcellularLocation>
</comment>
<evidence type="ECO:0000256" key="6">
    <source>
        <dbReference type="ARBA" id="ARBA00008853"/>
    </source>
</evidence>
<feature type="binding site" evidence="15">
    <location>
        <position position="199"/>
    </location>
    <ligand>
        <name>a divalent metal cation</name>
        <dbReference type="ChEBI" id="CHEBI:60240"/>
    </ligand>
</feature>
<dbReference type="Proteomes" id="UP000475385">
    <property type="component" value="Unassembled WGS sequence"/>
</dbReference>
<dbReference type="RefSeq" id="WP_164697444.1">
    <property type="nucleotide sequence ID" value="NZ_JAAIKB010000016.1"/>
</dbReference>
<dbReference type="PANTHER" id="PTHR10907">
    <property type="entry name" value="REGUCALCIN"/>
    <property type="match status" value="1"/>
</dbReference>
<evidence type="ECO:0000256" key="13">
    <source>
        <dbReference type="ARBA" id="ARBA00032464"/>
    </source>
</evidence>
<evidence type="ECO:0000256" key="4">
    <source>
        <dbReference type="ARBA" id="ARBA00001946"/>
    </source>
</evidence>
<dbReference type="GO" id="GO:0004341">
    <property type="term" value="F:gluconolactonase activity"/>
    <property type="evidence" value="ECO:0007669"/>
    <property type="project" value="UniProtKB-EC"/>
</dbReference>
<evidence type="ECO:0000313" key="18">
    <source>
        <dbReference type="Proteomes" id="UP000475385"/>
    </source>
</evidence>
<evidence type="ECO:0000259" key="16">
    <source>
        <dbReference type="Pfam" id="PF08450"/>
    </source>
</evidence>
<dbReference type="EMBL" id="JAAIKB010000016">
    <property type="protein sequence ID" value="NGM23523.1"/>
    <property type="molecule type" value="Genomic_DNA"/>
</dbReference>
<comment type="cofactor">
    <cofactor evidence="3">
        <name>Mn(2+)</name>
        <dbReference type="ChEBI" id="CHEBI:29035"/>
    </cofactor>
</comment>
<feature type="domain" description="SMP-30/Gluconolactonase/LRE-like region" evidence="16">
    <location>
        <begin position="13"/>
        <end position="257"/>
    </location>
</feature>
<dbReference type="GO" id="GO:0030234">
    <property type="term" value="F:enzyme regulator activity"/>
    <property type="evidence" value="ECO:0007669"/>
    <property type="project" value="InterPro"/>
</dbReference>
<dbReference type="AlphaFoldDB" id="A0A6M1LU21"/>
<keyword evidence="12" id="KW-0106">Calcium</keyword>
<dbReference type="GO" id="GO:0005509">
    <property type="term" value="F:calcium ion binding"/>
    <property type="evidence" value="ECO:0007669"/>
    <property type="project" value="InterPro"/>
</dbReference>
<evidence type="ECO:0000256" key="1">
    <source>
        <dbReference type="ARBA" id="ARBA00001589"/>
    </source>
</evidence>
<accession>A0A6M1LU21</accession>
<gene>
    <name evidence="17" type="ORF">G3576_26150</name>
</gene>
<proteinExistence type="inferred from homology"/>
<evidence type="ECO:0000256" key="7">
    <source>
        <dbReference type="ARBA" id="ARBA00013227"/>
    </source>
</evidence>
<organism evidence="17 18">
    <name type="scientific">Falsiroseomonas algicola</name>
    <dbReference type="NCBI Taxonomy" id="2716930"/>
    <lineage>
        <taxon>Bacteria</taxon>
        <taxon>Pseudomonadati</taxon>
        <taxon>Pseudomonadota</taxon>
        <taxon>Alphaproteobacteria</taxon>
        <taxon>Acetobacterales</taxon>
        <taxon>Roseomonadaceae</taxon>
        <taxon>Falsiroseomonas</taxon>
    </lineage>
</organism>
<feature type="binding site" evidence="15">
    <location>
        <position position="149"/>
    </location>
    <ligand>
        <name>a divalent metal cation</name>
        <dbReference type="ChEBI" id="CHEBI:60240"/>
    </ligand>
</feature>
<dbReference type="InterPro" id="IPR013658">
    <property type="entry name" value="SGL"/>
</dbReference>
<dbReference type="InterPro" id="IPR005511">
    <property type="entry name" value="SMP-30"/>
</dbReference>
<keyword evidence="9" id="KW-0963">Cytoplasm</keyword>